<feature type="domain" description="VOC" evidence="1">
    <location>
        <begin position="140"/>
        <end position="249"/>
    </location>
</feature>
<reference evidence="2 3" key="1">
    <citation type="submission" date="2023-06" db="EMBL/GenBank/DDBJ databases">
        <title>Cellulomonas sp. MW9 Whole genome sequence.</title>
        <authorList>
            <person name="Park S."/>
        </authorList>
    </citation>
    <scope>NUCLEOTIDE SEQUENCE [LARGE SCALE GENOMIC DNA]</scope>
    <source>
        <strain evidence="2 3">MW9</strain>
    </source>
</reference>
<name>A0ABT7S3X7_9CELL</name>
<dbReference type="CDD" id="cd07247">
    <property type="entry name" value="SgaA_N_like"/>
    <property type="match status" value="1"/>
</dbReference>
<evidence type="ECO:0000313" key="3">
    <source>
        <dbReference type="Proteomes" id="UP001321453"/>
    </source>
</evidence>
<comment type="caution">
    <text evidence="2">The sequence shown here is derived from an EMBL/GenBank/DDBJ whole genome shotgun (WGS) entry which is preliminary data.</text>
</comment>
<dbReference type="InterPro" id="IPR052164">
    <property type="entry name" value="Anthracycline_SecMetBiosynth"/>
</dbReference>
<protein>
    <submittedName>
        <fullName evidence="2">VOC family protein</fullName>
    </submittedName>
</protein>
<gene>
    <name evidence="2" type="ORF">QRT05_03185</name>
</gene>
<dbReference type="Pfam" id="PF00903">
    <property type="entry name" value="Glyoxalase"/>
    <property type="match status" value="2"/>
</dbReference>
<feature type="domain" description="VOC" evidence="1">
    <location>
        <begin position="12"/>
        <end position="126"/>
    </location>
</feature>
<dbReference type="PANTHER" id="PTHR33993">
    <property type="entry name" value="GLYOXALASE-RELATED"/>
    <property type="match status" value="1"/>
</dbReference>
<proteinExistence type="predicted"/>
<dbReference type="Proteomes" id="UP001321453">
    <property type="component" value="Unassembled WGS sequence"/>
</dbReference>
<accession>A0ABT7S3X7</accession>
<dbReference type="InterPro" id="IPR029068">
    <property type="entry name" value="Glyas_Bleomycin-R_OHBP_Dase"/>
</dbReference>
<dbReference type="PANTHER" id="PTHR33993:SF10">
    <property type="entry name" value="CONSERVED PROTEIN"/>
    <property type="match status" value="1"/>
</dbReference>
<dbReference type="InterPro" id="IPR004360">
    <property type="entry name" value="Glyas_Fos-R_dOase_dom"/>
</dbReference>
<evidence type="ECO:0000259" key="1">
    <source>
        <dbReference type="PROSITE" id="PS51819"/>
    </source>
</evidence>
<dbReference type="PROSITE" id="PS51819">
    <property type="entry name" value="VOC"/>
    <property type="match status" value="2"/>
</dbReference>
<dbReference type="InterPro" id="IPR037523">
    <property type="entry name" value="VOC_core"/>
</dbReference>
<evidence type="ECO:0000313" key="2">
    <source>
        <dbReference type="EMBL" id="MDM7830324.1"/>
    </source>
</evidence>
<dbReference type="Gene3D" id="3.10.180.10">
    <property type="entry name" value="2,3-Dihydroxybiphenyl 1,2-Dioxygenase, domain 1"/>
    <property type="match status" value="2"/>
</dbReference>
<dbReference type="RefSeq" id="WP_289445194.1">
    <property type="nucleotide sequence ID" value="NZ_JAUCGR010000001.1"/>
</dbReference>
<organism evidence="2 3">
    <name type="scientific">Cellulomonas edaphi</name>
    <dbReference type="NCBI Taxonomy" id="3053468"/>
    <lineage>
        <taxon>Bacteria</taxon>
        <taxon>Bacillati</taxon>
        <taxon>Actinomycetota</taxon>
        <taxon>Actinomycetes</taxon>
        <taxon>Micrococcales</taxon>
        <taxon>Cellulomonadaceae</taxon>
        <taxon>Cellulomonas</taxon>
    </lineage>
</organism>
<sequence>MTTHRDPWPAGTPAWTDLTVPSLDAARAFYGPLLGWEFDVGGPETGGYTIAHLGGRRVAGLGEPMGEQTSRAQWCVYLATDDVEASVSTAAAAGARVLVGATPIPPMGAMAIAADPAGAVFGFWQSRAHRGWDVVDEPGAVAWTEVMSPDQPLSLAFYQHVLSLEADDMSGDGFVYASLRRDGVPVAGVGQSPAPAAWMVYFAVPDVDAAAARVAELGGALLDGPFDSPFGRNARVRGPFGEAFAIITPP</sequence>
<keyword evidence="3" id="KW-1185">Reference proteome</keyword>
<dbReference type="SUPFAM" id="SSF54593">
    <property type="entry name" value="Glyoxalase/Bleomycin resistance protein/Dihydroxybiphenyl dioxygenase"/>
    <property type="match status" value="2"/>
</dbReference>
<dbReference type="EMBL" id="JAUCGR010000001">
    <property type="protein sequence ID" value="MDM7830324.1"/>
    <property type="molecule type" value="Genomic_DNA"/>
</dbReference>